<evidence type="ECO:0000313" key="3">
    <source>
        <dbReference type="EMBL" id="CAF1259427.1"/>
    </source>
</evidence>
<evidence type="ECO:0000313" key="5">
    <source>
        <dbReference type="Proteomes" id="UP000663845"/>
    </source>
</evidence>
<keyword evidence="1" id="KW-1133">Transmembrane helix</keyword>
<reference evidence="3" key="1">
    <citation type="submission" date="2021-02" db="EMBL/GenBank/DDBJ databases">
        <authorList>
            <person name="Nowell W R."/>
        </authorList>
    </citation>
    <scope>NUCLEOTIDE SEQUENCE</scope>
</reference>
<comment type="caution">
    <text evidence="3">The sequence shown here is derived from an EMBL/GenBank/DDBJ whole genome shotgun (WGS) entry which is preliminary data.</text>
</comment>
<organism evidence="3 5">
    <name type="scientific">Adineta steineri</name>
    <dbReference type="NCBI Taxonomy" id="433720"/>
    <lineage>
        <taxon>Eukaryota</taxon>
        <taxon>Metazoa</taxon>
        <taxon>Spiralia</taxon>
        <taxon>Gnathifera</taxon>
        <taxon>Rotifera</taxon>
        <taxon>Eurotatoria</taxon>
        <taxon>Bdelloidea</taxon>
        <taxon>Adinetida</taxon>
        <taxon>Adinetidae</taxon>
        <taxon>Adineta</taxon>
    </lineage>
</organism>
<evidence type="ECO:0000313" key="4">
    <source>
        <dbReference type="EMBL" id="CAF4070846.1"/>
    </source>
</evidence>
<dbReference type="Proteomes" id="UP000663868">
    <property type="component" value="Unassembled WGS sequence"/>
</dbReference>
<dbReference type="EMBL" id="CAJNOE010000481">
    <property type="protein sequence ID" value="CAF1237454.1"/>
    <property type="molecule type" value="Genomic_DNA"/>
</dbReference>
<dbReference type="EMBL" id="CAJNOG010000472">
    <property type="protein sequence ID" value="CAF1259427.1"/>
    <property type="molecule type" value="Genomic_DNA"/>
</dbReference>
<dbReference type="Proteomes" id="UP000663860">
    <property type="component" value="Unassembled WGS sequence"/>
</dbReference>
<protein>
    <submittedName>
        <fullName evidence="3">Uncharacterized protein</fullName>
    </submittedName>
</protein>
<dbReference type="AlphaFoldDB" id="A0A815AQT7"/>
<gene>
    <name evidence="2" type="ORF">IZO911_LOCUS30602</name>
    <name evidence="3" type="ORF">JYZ213_LOCUS30069</name>
    <name evidence="4" type="ORF">KXQ929_LOCUS32732</name>
</gene>
<sequence length="353" mass="39028">MPQTMTIANLYQPVQRHHRFRSIKKKESNGIIHITVKQANTTCPNNKTSLDCLNNLRSIPATNSKHQNKSKKTFIIDSSLESSKNGNASLDATKIYPQVTENKKEYNPLCNYSQKSDNCSSKTNNDQTISKDKIHLPKSAKDLNGTDQTRAEIKDTWSNISNYRNNNNQNKNNTKMKKCTRRCVFICTLANILVTISIVIFLSLLLTKSKATIPTTITNRFTPSTATCASTVATHTSSHLACTTTTTLVASCHSYEVSWNNHCYYLDGSGGNCTSGYSQATNAVLTCIATQFAGKTYRSTISNNCCVWTTDTYECYQLTSNCNSAGPFTSGPVLACTDAQQHYSQQLTFCGSN</sequence>
<proteinExistence type="predicted"/>
<accession>A0A815AQT7</accession>
<dbReference type="Proteomes" id="UP000663845">
    <property type="component" value="Unassembled WGS sequence"/>
</dbReference>
<keyword evidence="1" id="KW-0812">Transmembrane</keyword>
<evidence type="ECO:0000256" key="1">
    <source>
        <dbReference type="SAM" id="Phobius"/>
    </source>
</evidence>
<dbReference type="EMBL" id="CAJOBB010004031">
    <property type="protein sequence ID" value="CAF4070846.1"/>
    <property type="molecule type" value="Genomic_DNA"/>
</dbReference>
<keyword evidence="1" id="KW-0472">Membrane</keyword>
<evidence type="ECO:0000313" key="2">
    <source>
        <dbReference type="EMBL" id="CAF1237454.1"/>
    </source>
</evidence>
<feature type="transmembrane region" description="Helical" evidence="1">
    <location>
        <begin position="183"/>
        <end position="206"/>
    </location>
</feature>
<name>A0A815AQT7_9BILA</name>